<evidence type="ECO:0000313" key="11">
    <source>
        <dbReference type="EMBL" id="KIM31647.1"/>
    </source>
</evidence>
<evidence type="ECO:0000256" key="3">
    <source>
        <dbReference type="ARBA" id="ARBA00023015"/>
    </source>
</evidence>
<dbReference type="HOGENOM" id="CLU_030308_8_1_1"/>
<dbReference type="OrthoDB" id="60033at2759"/>
<keyword evidence="5" id="KW-0804">Transcription</keyword>
<evidence type="ECO:0000256" key="1">
    <source>
        <dbReference type="ARBA" id="ARBA00004123"/>
    </source>
</evidence>
<feature type="region of interest" description="Disordered" evidence="9">
    <location>
        <begin position="179"/>
        <end position="224"/>
    </location>
</feature>
<dbReference type="PANTHER" id="PTHR10015:SF427">
    <property type="entry name" value="HEAT SHOCK FACTOR PROTEIN"/>
    <property type="match status" value="1"/>
</dbReference>
<sequence>MVDDPATDRFIKWADDGNSFYVFNPDQFAKELLGTYYKTDASASFVRQLNMYGFHKVPHVRQGALKSDKQAQAWHYRNPNFRRGRPDLLPYITRKGKAIGGAGSPKSIDMSQIINGLATIKRHQTLISDNLKELQSSNQALWQEAMEARERHRKHQETINRILKFLASLFQGSATPIRSASLNSGKSSSSDAGPTVVPRPRLMIKDVQDREEDHEDTASTPRSSVRMEEIELLDDDIPPSVFHPYHFFFIN</sequence>
<feature type="domain" description="HSF-type DNA-binding" evidence="10">
    <location>
        <begin position="1"/>
        <end position="95"/>
    </location>
</feature>
<dbReference type="SMART" id="SM00415">
    <property type="entry name" value="HSF"/>
    <property type="match status" value="1"/>
</dbReference>
<keyword evidence="12" id="KW-1185">Reference proteome</keyword>
<evidence type="ECO:0000256" key="9">
    <source>
        <dbReference type="SAM" id="MobiDB-lite"/>
    </source>
</evidence>
<keyword evidence="4" id="KW-0238">DNA-binding</keyword>
<reference evidence="11 12" key="1">
    <citation type="submission" date="2014-04" db="EMBL/GenBank/DDBJ databases">
        <authorList>
            <consortium name="DOE Joint Genome Institute"/>
            <person name="Kuo A."/>
            <person name="Zuccaro A."/>
            <person name="Kohler A."/>
            <person name="Nagy L.G."/>
            <person name="Floudas D."/>
            <person name="Copeland A."/>
            <person name="Barry K.W."/>
            <person name="Cichocki N."/>
            <person name="Veneault-Fourrey C."/>
            <person name="LaButti K."/>
            <person name="Lindquist E.A."/>
            <person name="Lipzen A."/>
            <person name="Lundell T."/>
            <person name="Morin E."/>
            <person name="Murat C."/>
            <person name="Sun H."/>
            <person name="Tunlid A."/>
            <person name="Henrissat B."/>
            <person name="Grigoriev I.V."/>
            <person name="Hibbett D.S."/>
            <person name="Martin F."/>
            <person name="Nordberg H.P."/>
            <person name="Cantor M.N."/>
            <person name="Hua S.X."/>
        </authorList>
    </citation>
    <scope>NUCLEOTIDE SEQUENCE [LARGE SCALE GENOMIC DNA]</scope>
    <source>
        <strain evidence="11 12">MAFF 305830</strain>
    </source>
</reference>
<protein>
    <recommendedName>
        <fullName evidence="10">HSF-type DNA-binding domain-containing protein</fullName>
    </recommendedName>
</protein>
<dbReference type="InterPro" id="IPR036390">
    <property type="entry name" value="WH_DNA-bd_sf"/>
</dbReference>
<proteinExistence type="inferred from homology"/>
<dbReference type="PANTHER" id="PTHR10015">
    <property type="entry name" value="HEAT SHOCK TRANSCRIPTION FACTOR"/>
    <property type="match status" value="1"/>
</dbReference>
<comment type="similarity">
    <text evidence="2 8">Belongs to the HSF family.</text>
</comment>
<evidence type="ECO:0000256" key="6">
    <source>
        <dbReference type="ARBA" id="ARBA00023242"/>
    </source>
</evidence>
<dbReference type="Gene3D" id="1.10.10.10">
    <property type="entry name" value="Winged helix-like DNA-binding domain superfamily/Winged helix DNA-binding domain"/>
    <property type="match status" value="1"/>
</dbReference>
<accession>A0A0C2XRX5</accession>
<comment type="subcellular location">
    <subcellularLocation>
        <location evidence="1">Nucleus</location>
    </subcellularLocation>
</comment>
<evidence type="ECO:0000313" key="12">
    <source>
        <dbReference type="Proteomes" id="UP000054097"/>
    </source>
</evidence>
<evidence type="ECO:0000256" key="8">
    <source>
        <dbReference type="RuleBase" id="RU004020"/>
    </source>
</evidence>
<comment type="subunit">
    <text evidence="7">Homotrimer. Homotrimerization increases the affinity of HSF1 to DNA. Interacts with transcriptional coregulator SSA1 on chromatin.</text>
</comment>
<dbReference type="GO" id="GO:0043565">
    <property type="term" value="F:sequence-specific DNA binding"/>
    <property type="evidence" value="ECO:0007669"/>
    <property type="project" value="InterPro"/>
</dbReference>
<keyword evidence="6" id="KW-0539">Nucleus</keyword>
<dbReference type="AlphaFoldDB" id="A0A0C2XRX5"/>
<dbReference type="STRING" id="933852.A0A0C2XRX5"/>
<dbReference type="FunFam" id="1.10.10.10:FF:000027">
    <property type="entry name" value="Heat shock transcription factor 1"/>
    <property type="match status" value="1"/>
</dbReference>
<dbReference type="InterPro" id="IPR036388">
    <property type="entry name" value="WH-like_DNA-bd_sf"/>
</dbReference>
<dbReference type="GO" id="GO:0003700">
    <property type="term" value="F:DNA-binding transcription factor activity"/>
    <property type="evidence" value="ECO:0007669"/>
    <property type="project" value="InterPro"/>
</dbReference>
<gene>
    <name evidence="11" type="ORF">M408DRAFT_64444</name>
</gene>
<organism evidence="11 12">
    <name type="scientific">Serendipita vermifera MAFF 305830</name>
    <dbReference type="NCBI Taxonomy" id="933852"/>
    <lineage>
        <taxon>Eukaryota</taxon>
        <taxon>Fungi</taxon>
        <taxon>Dikarya</taxon>
        <taxon>Basidiomycota</taxon>
        <taxon>Agaricomycotina</taxon>
        <taxon>Agaricomycetes</taxon>
        <taxon>Sebacinales</taxon>
        <taxon>Serendipitaceae</taxon>
        <taxon>Serendipita</taxon>
    </lineage>
</organism>
<evidence type="ECO:0000256" key="7">
    <source>
        <dbReference type="ARBA" id="ARBA00062171"/>
    </source>
</evidence>
<dbReference type="InterPro" id="IPR000232">
    <property type="entry name" value="HSF_DNA-bd"/>
</dbReference>
<dbReference type="Pfam" id="PF00447">
    <property type="entry name" value="HSF_DNA-bind"/>
    <property type="match status" value="1"/>
</dbReference>
<keyword evidence="3" id="KW-0805">Transcription regulation</keyword>
<evidence type="ECO:0000259" key="10">
    <source>
        <dbReference type="SMART" id="SM00415"/>
    </source>
</evidence>
<dbReference type="EMBL" id="KN824281">
    <property type="protein sequence ID" value="KIM31647.1"/>
    <property type="molecule type" value="Genomic_DNA"/>
</dbReference>
<evidence type="ECO:0000256" key="5">
    <source>
        <dbReference type="ARBA" id="ARBA00023163"/>
    </source>
</evidence>
<dbReference type="SUPFAM" id="SSF46785">
    <property type="entry name" value="Winged helix' DNA-binding domain"/>
    <property type="match status" value="1"/>
</dbReference>
<name>A0A0C2XRX5_SERVB</name>
<evidence type="ECO:0000256" key="4">
    <source>
        <dbReference type="ARBA" id="ARBA00023125"/>
    </source>
</evidence>
<dbReference type="Proteomes" id="UP000054097">
    <property type="component" value="Unassembled WGS sequence"/>
</dbReference>
<evidence type="ECO:0000256" key="2">
    <source>
        <dbReference type="ARBA" id="ARBA00006403"/>
    </source>
</evidence>
<reference evidence="12" key="2">
    <citation type="submission" date="2015-01" db="EMBL/GenBank/DDBJ databases">
        <title>Evolutionary Origins and Diversification of the Mycorrhizal Mutualists.</title>
        <authorList>
            <consortium name="DOE Joint Genome Institute"/>
            <consortium name="Mycorrhizal Genomics Consortium"/>
            <person name="Kohler A."/>
            <person name="Kuo A."/>
            <person name="Nagy L.G."/>
            <person name="Floudas D."/>
            <person name="Copeland A."/>
            <person name="Barry K.W."/>
            <person name="Cichocki N."/>
            <person name="Veneault-Fourrey C."/>
            <person name="LaButti K."/>
            <person name="Lindquist E.A."/>
            <person name="Lipzen A."/>
            <person name="Lundell T."/>
            <person name="Morin E."/>
            <person name="Murat C."/>
            <person name="Riley R."/>
            <person name="Ohm R."/>
            <person name="Sun H."/>
            <person name="Tunlid A."/>
            <person name="Henrissat B."/>
            <person name="Grigoriev I.V."/>
            <person name="Hibbett D.S."/>
            <person name="Martin F."/>
        </authorList>
    </citation>
    <scope>NUCLEOTIDE SEQUENCE [LARGE SCALE GENOMIC DNA]</scope>
    <source>
        <strain evidence="12">MAFF 305830</strain>
    </source>
</reference>
<feature type="compositionally biased region" description="Low complexity" evidence="9">
    <location>
        <begin position="179"/>
        <end position="190"/>
    </location>
</feature>
<dbReference type="GO" id="GO:0005634">
    <property type="term" value="C:nucleus"/>
    <property type="evidence" value="ECO:0007669"/>
    <property type="project" value="UniProtKB-SubCell"/>
</dbReference>